<feature type="transmembrane region" description="Helical" evidence="2">
    <location>
        <begin position="20"/>
        <end position="39"/>
    </location>
</feature>
<proteinExistence type="predicted"/>
<keyword evidence="2" id="KW-0812">Transmembrane</keyword>
<comment type="caution">
    <text evidence="3">The sequence shown here is derived from an EMBL/GenBank/DDBJ whole genome shotgun (WGS) entry which is preliminary data.</text>
</comment>
<organism evidence="3 4">
    <name type="scientific">Candidatus Alectryocaccomicrobium excrementavium</name>
    <dbReference type="NCBI Taxonomy" id="2840668"/>
    <lineage>
        <taxon>Bacteria</taxon>
        <taxon>Bacillati</taxon>
        <taxon>Bacillota</taxon>
        <taxon>Clostridia</taxon>
        <taxon>Candidatus Alectryocaccomicrobium</taxon>
    </lineage>
</organism>
<gene>
    <name evidence="3" type="ORF">IAA84_00900</name>
</gene>
<protein>
    <submittedName>
        <fullName evidence="3">Uncharacterized protein</fullName>
    </submittedName>
</protein>
<keyword evidence="2" id="KW-0472">Membrane</keyword>
<feature type="region of interest" description="Disordered" evidence="1">
    <location>
        <begin position="229"/>
        <end position="258"/>
    </location>
</feature>
<keyword evidence="2" id="KW-1133">Transmembrane helix</keyword>
<dbReference type="AlphaFoldDB" id="A0A9D1FXZ1"/>
<evidence type="ECO:0000313" key="3">
    <source>
        <dbReference type="EMBL" id="HIS91554.1"/>
    </source>
</evidence>
<evidence type="ECO:0000313" key="4">
    <source>
        <dbReference type="Proteomes" id="UP000824140"/>
    </source>
</evidence>
<evidence type="ECO:0000256" key="1">
    <source>
        <dbReference type="SAM" id="MobiDB-lite"/>
    </source>
</evidence>
<reference evidence="3" key="1">
    <citation type="submission" date="2020-10" db="EMBL/GenBank/DDBJ databases">
        <authorList>
            <person name="Gilroy R."/>
        </authorList>
    </citation>
    <scope>NUCLEOTIDE SEQUENCE</scope>
    <source>
        <strain evidence="3">13766</strain>
    </source>
</reference>
<dbReference type="EMBL" id="DVJN01000016">
    <property type="protein sequence ID" value="HIS91554.1"/>
    <property type="molecule type" value="Genomic_DNA"/>
</dbReference>
<feature type="compositionally biased region" description="Low complexity" evidence="1">
    <location>
        <begin position="229"/>
        <end position="247"/>
    </location>
</feature>
<accession>A0A9D1FXZ1</accession>
<dbReference type="Proteomes" id="UP000824140">
    <property type="component" value="Unassembled WGS sequence"/>
</dbReference>
<sequence length="258" mass="28341">MPNTKMTRQRWKDHFYYGKWIYIVLAIVAIFVTDLLYSTTEYRPPDERKVTVQFVSASATTGEDIENTTQQILSTLAPVDETLEAVEFYVINFSGDESDYYGAQKFFVELAAGENDVYVANSAILNSIIAQGAALPLDPYIESGLITVPEGAELFQHREPVFDEEGNDLGTGEMRVYGFSTDPMVQMPYQVNMSNEGYAFIITSMSPNPETAALAMQELYALWSQPLPEEPAASASPEAAADSTPAPSLSPGAEDDAP</sequence>
<name>A0A9D1FXZ1_9FIRM</name>
<evidence type="ECO:0000256" key="2">
    <source>
        <dbReference type="SAM" id="Phobius"/>
    </source>
</evidence>
<reference evidence="3" key="2">
    <citation type="journal article" date="2021" name="PeerJ">
        <title>Extensive microbial diversity within the chicken gut microbiome revealed by metagenomics and culture.</title>
        <authorList>
            <person name="Gilroy R."/>
            <person name="Ravi A."/>
            <person name="Getino M."/>
            <person name="Pursley I."/>
            <person name="Horton D.L."/>
            <person name="Alikhan N.F."/>
            <person name="Baker D."/>
            <person name="Gharbi K."/>
            <person name="Hall N."/>
            <person name="Watson M."/>
            <person name="Adriaenssens E.M."/>
            <person name="Foster-Nyarko E."/>
            <person name="Jarju S."/>
            <person name="Secka A."/>
            <person name="Antonio M."/>
            <person name="Oren A."/>
            <person name="Chaudhuri R.R."/>
            <person name="La Ragione R."/>
            <person name="Hildebrand F."/>
            <person name="Pallen M.J."/>
        </authorList>
    </citation>
    <scope>NUCLEOTIDE SEQUENCE</scope>
    <source>
        <strain evidence="3">13766</strain>
    </source>
</reference>